<keyword evidence="2" id="KW-0472">Membrane</keyword>
<dbReference type="EMBL" id="JAODUP010000026">
    <property type="protein sequence ID" value="KAK2167598.1"/>
    <property type="molecule type" value="Genomic_DNA"/>
</dbReference>
<comment type="caution">
    <text evidence="3">The sequence shown here is derived from an EMBL/GenBank/DDBJ whole genome shotgun (WGS) entry which is preliminary data.</text>
</comment>
<reference evidence="3" key="1">
    <citation type="journal article" date="2023" name="Mol. Biol. Evol.">
        <title>Third-Generation Sequencing Reveals the Adaptive Role of the Epigenome in Three Deep-Sea Polychaetes.</title>
        <authorList>
            <person name="Perez M."/>
            <person name="Aroh O."/>
            <person name="Sun Y."/>
            <person name="Lan Y."/>
            <person name="Juniper S.K."/>
            <person name="Young C.R."/>
            <person name="Angers B."/>
            <person name="Qian P.Y."/>
        </authorList>
    </citation>
    <scope>NUCLEOTIDE SEQUENCE</scope>
    <source>
        <strain evidence="3">P08H-3</strain>
    </source>
</reference>
<organism evidence="3 4">
    <name type="scientific">Paralvinella palmiformis</name>
    <dbReference type="NCBI Taxonomy" id="53620"/>
    <lineage>
        <taxon>Eukaryota</taxon>
        <taxon>Metazoa</taxon>
        <taxon>Spiralia</taxon>
        <taxon>Lophotrochozoa</taxon>
        <taxon>Annelida</taxon>
        <taxon>Polychaeta</taxon>
        <taxon>Sedentaria</taxon>
        <taxon>Canalipalpata</taxon>
        <taxon>Terebellida</taxon>
        <taxon>Terebelliformia</taxon>
        <taxon>Alvinellidae</taxon>
        <taxon>Paralvinella</taxon>
    </lineage>
</organism>
<proteinExistence type="predicted"/>
<sequence length="240" mass="26657">MENGRLSAEEIRREKRRQKILLNSNDRMKKIISGSSDDSHNTVETLSVLSERVWEPDVAALPSEESLPASNTEEAEQKPSVLEHMHNEDNLNVSDLSESTSDLLNPERHKLGDSQISGSEGRLTNNNEGFTSFTTVRTLLVLVSGILVRLSFLFSFGEQYVQTIFNPFMAMEIAIIGYQKAVNMDFGADVNGGIWLSTLVLAGFKPEIITSYKTVMGILSAVGMDFTLYLLGIIITHIMI</sequence>
<keyword evidence="4" id="KW-1185">Reference proteome</keyword>
<protein>
    <submittedName>
        <fullName evidence="3">Uncharacterized protein</fullName>
    </submittedName>
</protein>
<evidence type="ECO:0000313" key="4">
    <source>
        <dbReference type="Proteomes" id="UP001208570"/>
    </source>
</evidence>
<evidence type="ECO:0000313" key="3">
    <source>
        <dbReference type="EMBL" id="KAK2167598.1"/>
    </source>
</evidence>
<accession>A0AAD9K9J5</accession>
<keyword evidence="2" id="KW-0812">Transmembrane</keyword>
<dbReference type="AlphaFoldDB" id="A0AAD9K9J5"/>
<dbReference type="Proteomes" id="UP001208570">
    <property type="component" value="Unassembled WGS sequence"/>
</dbReference>
<name>A0AAD9K9J5_9ANNE</name>
<feature type="transmembrane region" description="Helical" evidence="2">
    <location>
        <begin position="186"/>
        <end position="204"/>
    </location>
</feature>
<evidence type="ECO:0000256" key="1">
    <source>
        <dbReference type="SAM" id="MobiDB-lite"/>
    </source>
</evidence>
<feature type="compositionally biased region" description="Polar residues" evidence="1">
    <location>
        <begin position="93"/>
        <end position="103"/>
    </location>
</feature>
<keyword evidence="2" id="KW-1133">Transmembrane helix</keyword>
<feature type="region of interest" description="Disordered" evidence="1">
    <location>
        <begin position="93"/>
        <end position="120"/>
    </location>
</feature>
<gene>
    <name evidence="3" type="ORF">LSH36_26g11000</name>
</gene>
<evidence type="ECO:0000256" key="2">
    <source>
        <dbReference type="SAM" id="Phobius"/>
    </source>
</evidence>
<feature type="transmembrane region" description="Helical" evidence="2">
    <location>
        <begin position="139"/>
        <end position="157"/>
    </location>
</feature>
<feature type="transmembrane region" description="Helical" evidence="2">
    <location>
        <begin position="216"/>
        <end position="239"/>
    </location>
</feature>